<name>A0ABQ4WJP4_9ASTR</name>
<reference evidence="2" key="1">
    <citation type="journal article" date="2022" name="Int. J. Mol. Sci.">
        <title>Draft Genome of Tanacetum Coccineum: Genomic Comparison of Closely Related Tanacetum-Family Plants.</title>
        <authorList>
            <person name="Yamashiro T."/>
            <person name="Shiraishi A."/>
            <person name="Nakayama K."/>
            <person name="Satake H."/>
        </authorList>
    </citation>
    <scope>NUCLEOTIDE SEQUENCE</scope>
</reference>
<evidence type="ECO:0000313" key="3">
    <source>
        <dbReference type="Proteomes" id="UP001151760"/>
    </source>
</evidence>
<evidence type="ECO:0000313" key="2">
    <source>
        <dbReference type="EMBL" id="GJS52831.1"/>
    </source>
</evidence>
<accession>A0ABQ4WJP4</accession>
<reference evidence="2" key="2">
    <citation type="submission" date="2022-01" db="EMBL/GenBank/DDBJ databases">
        <authorList>
            <person name="Yamashiro T."/>
            <person name="Shiraishi A."/>
            <person name="Satake H."/>
            <person name="Nakayama K."/>
        </authorList>
    </citation>
    <scope>NUCLEOTIDE SEQUENCE</scope>
</reference>
<dbReference type="Proteomes" id="UP001151760">
    <property type="component" value="Unassembled WGS sequence"/>
</dbReference>
<keyword evidence="3" id="KW-1185">Reference proteome</keyword>
<evidence type="ECO:0000256" key="1">
    <source>
        <dbReference type="SAM" id="MobiDB-lite"/>
    </source>
</evidence>
<proteinExistence type="predicted"/>
<sequence>MSTLVCVDLESSTQADGAQSSRVSVPLPEDPYEAIRQVYLDGTETESEPFEDTIDTETPESPLAIAPPIPLSESTLPALVPILRKTAHMAVRVPHAMSLGLSAGMEAVPTMSESAFRKRFRSSYESSPSMSPPDLPWRKHYHEDEGPTTEDKDPTAEDEGLTVGVEAPEEEEEEAVPGGQQQTAPVVGSTVNAPLGLGNGVLRRRKLALEEGDVYNTFEVGQGSGSALESERPERVSAFRQPILTTWTNPEDGMIYIDIPDYPPPAPSVQTLPSPEWTSGLLPISPSHFDVLSPISSLTIPLTIPSPIATPATAETKGFLNELGAQVEMQGGLIRDHVVGFEELSPALFERYDKDIGELFTRSGAVRDEIFSQRYRFRSLEYEQERVTVTFEAL</sequence>
<dbReference type="EMBL" id="BQNB010008683">
    <property type="protein sequence ID" value="GJS52831.1"/>
    <property type="molecule type" value="Genomic_DNA"/>
</dbReference>
<gene>
    <name evidence="2" type="ORF">Tco_0626193</name>
</gene>
<organism evidence="2 3">
    <name type="scientific">Tanacetum coccineum</name>
    <dbReference type="NCBI Taxonomy" id="301880"/>
    <lineage>
        <taxon>Eukaryota</taxon>
        <taxon>Viridiplantae</taxon>
        <taxon>Streptophyta</taxon>
        <taxon>Embryophyta</taxon>
        <taxon>Tracheophyta</taxon>
        <taxon>Spermatophyta</taxon>
        <taxon>Magnoliopsida</taxon>
        <taxon>eudicotyledons</taxon>
        <taxon>Gunneridae</taxon>
        <taxon>Pentapetalae</taxon>
        <taxon>asterids</taxon>
        <taxon>campanulids</taxon>
        <taxon>Asterales</taxon>
        <taxon>Asteraceae</taxon>
        <taxon>Asteroideae</taxon>
        <taxon>Anthemideae</taxon>
        <taxon>Anthemidinae</taxon>
        <taxon>Tanacetum</taxon>
    </lineage>
</organism>
<feature type="region of interest" description="Disordered" evidence="1">
    <location>
        <begin position="123"/>
        <end position="195"/>
    </location>
</feature>
<feature type="compositionally biased region" description="Basic and acidic residues" evidence="1">
    <location>
        <begin position="141"/>
        <end position="155"/>
    </location>
</feature>
<protein>
    <submittedName>
        <fullName evidence="2">Uncharacterized protein</fullName>
    </submittedName>
</protein>
<comment type="caution">
    <text evidence="2">The sequence shown here is derived from an EMBL/GenBank/DDBJ whole genome shotgun (WGS) entry which is preliminary data.</text>
</comment>